<evidence type="ECO:0000313" key="2">
    <source>
        <dbReference type="EMBL" id="RPA75879.1"/>
    </source>
</evidence>
<evidence type="ECO:0000256" key="1">
    <source>
        <dbReference type="SAM" id="Phobius"/>
    </source>
</evidence>
<reference evidence="2 3" key="1">
    <citation type="journal article" date="2018" name="Nat. Ecol. Evol.">
        <title>Pezizomycetes genomes reveal the molecular basis of ectomycorrhizal truffle lifestyle.</title>
        <authorList>
            <person name="Murat C."/>
            <person name="Payen T."/>
            <person name="Noel B."/>
            <person name="Kuo A."/>
            <person name="Morin E."/>
            <person name="Chen J."/>
            <person name="Kohler A."/>
            <person name="Krizsan K."/>
            <person name="Balestrini R."/>
            <person name="Da Silva C."/>
            <person name="Montanini B."/>
            <person name="Hainaut M."/>
            <person name="Levati E."/>
            <person name="Barry K.W."/>
            <person name="Belfiori B."/>
            <person name="Cichocki N."/>
            <person name="Clum A."/>
            <person name="Dockter R.B."/>
            <person name="Fauchery L."/>
            <person name="Guy J."/>
            <person name="Iotti M."/>
            <person name="Le Tacon F."/>
            <person name="Lindquist E.A."/>
            <person name="Lipzen A."/>
            <person name="Malagnac F."/>
            <person name="Mello A."/>
            <person name="Molinier V."/>
            <person name="Miyauchi S."/>
            <person name="Poulain J."/>
            <person name="Riccioni C."/>
            <person name="Rubini A."/>
            <person name="Sitrit Y."/>
            <person name="Splivallo R."/>
            <person name="Traeger S."/>
            <person name="Wang M."/>
            <person name="Zifcakova L."/>
            <person name="Wipf D."/>
            <person name="Zambonelli A."/>
            <person name="Paolocci F."/>
            <person name="Nowrousian M."/>
            <person name="Ottonello S."/>
            <person name="Baldrian P."/>
            <person name="Spatafora J.W."/>
            <person name="Henrissat B."/>
            <person name="Nagy L.G."/>
            <person name="Aury J.M."/>
            <person name="Wincker P."/>
            <person name="Grigoriev I.V."/>
            <person name="Bonfante P."/>
            <person name="Martin F.M."/>
        </authorList>
    </citation>
    <scope>NUCLEOTIDE SEQUENCE [LARGE SCALE GENOMIC DNA]</scope>
    <source>
        <strain evidence="2 3">RN42</strain>
    </source>
</reference>
<dbReference type="Proteomes" id="UP000275078">
    <property type="component" value="Unassembled WGS sequence"/>
</dbReference>
<gene>
    <name evidence="2" type="ORF">BJ508DRAFT_15220</name>
</gene>
<keyword evidence="1" id="KW-0472">Membrane</keyword>
<feature type="transmembrane region" description="Helical" evidence="1">
    <location>
        <begin position="46"/>
        <end position="72"/>
    </location>
</feature>
<protein>
    <submittedName>
        <fullName evidence="2">Uncharacterized protein</fullName>
    </submittedName>
</protein>
<keyword evidence="3" id="KW-1185">Reference proteome</keyword>
<dbReference type="AlphaFoldDB" id="A0A3N4HQ90"/>
<keyword evidence="1" id="KW-1133">Transmembrane helix</keyword>
<feature type="transmembrane region" description="Helical" evidence="1">
    <location>
        <begin position="113"/>
        <end position="132"/>
    </location>
</feature>
<organism evidence="2 3">
    <name type="scientific">Ascobolus immersus RN42</name>
    <dbReference type="NCBI Taxonomy" id="1160509"/>
    <lineage>
        <taxon>Eukaryota</taxon>
        <taxon>Fungi</taxon>
        <taxon>Dikarya</taxon>
        <taxon>Ascomycota</taxon>
        <taxon>Pezizomycotina</taxon>
        <taxon>Pezizomycetes</taxon>
        <taxon>Pezizales</taxon>
        <taxon>Ascobolaceae</taxon>
        <taxon>Ascobolus</taxon>
    </lineage>
</organism>
<sequence>MGFLVALYLCLFFSYPPNSIAAFLFKISYLALYSVDRLFCAYFRRIVVSLLLYLICETMRLTIVVMLSPLPYSTTFSPCTSRTLLMTWLGPAFCRFCFCFIEDADLGGMEGRLWIESMFVDVGFVTAVLVWFGGTVASRLLC</sequence>
<proteinExistence type="predicted"/>
<name>A0A3N4HQ90_ASCIM</name>
<dbReference type="EMBL" id="ML119755">
    <property type="protein sequence ID" value="RPA75879.1"/>
    <property type="molecule type" value="Genomic_DNA"/>
</dbReference>
<keyword evidence="1" id="KW-0812">Transmembrane</keyword>
<evidence type="ECO:0000313" key="3">
    <source>
        <dbReference type="Proteomes" id="UP000275078"/>
    </source>
</evidence>
<accession>A0A3N4HQ90</accession>